<feature type="transmembrane region" description="Helical" evidence="2">
    <location>
        <begin position="73"/>
        <end position="95"/>
    </location>
</feature>
<keyword evidence="1" id="KW-0175">Coiled coil</keyword>
<organism evidence="3 4">
    <name type="scientific">Gemmata algarum</name>
    <dbReference type="NCBI Taxonomy" id="2975278"/>
    <lineage>
        <taxon>Bacteria</taxon>
        <taxon>Pseudomonadati</taxon>
        <taxon>Planctomycetota</taxon>
        <taxon>Planctomycetia</taxon>
        <taxon>Gemmatales</taxon>
        <taxon>Gemmataceae</taxon>
        <taxon>Gemmata</taxon>
    </lineage>
</organism>
<sequence>MAKSPAELVRELNNEIIILRERDVTQRRELDIVSDGLKAEQDARQRLEVEIAALRQQLQDHIKHADLVDGRRWTLILALFGAALSLASGLIVTLAKK</sequence>
<dbReference type="RefSeq" id="WP_320689774.1">
    <property type="nucleotide sequence ID" value="NZ_JAXBLV010000244.1"/>
</dbReference>
<keyword evidence="2" id="KW-1133">Transmembrane helix</keyword>
<protein>
    <recommendedName>
        <fullName evidence="5">DUF1640 domain-containing protein</fullName>
    </recommendedName>
</protein>
<accession>A0ABU5FA04</accession>
<evidence type="ECO:0000313" key="3">
    <source>
        <dbReference type="EMBL" id="MDY3563607.1"/>
    </source>
</evidence>
<keyword evidence="2" id="KW-0472">Membrane</keyword>
<evidence type="ECO:0008006" key="5">
    <source>
        <dbReference type="Google" id="ProtNLM"/>
    </source>
</evidence>
<evidence type="ECO:0000256" key="1">
    <source>
        <dbReference type="SAM" id="Coils"/>
    </source>
</evidence>
<keyword evidence="2" id="KW-0812">Transmembrane</keyword>
<proteinExistence type="predicted"/>
<reference evidence="4" key="1">
    <citation type="journal article" date="2023" name="Mar. Drugs">
        <title>Gemmata algarum, a Novel Planctomycete Isolated from an Algal Mat, Displays Antimicrobial Activity.</title>
        <authorList>
            <person name="Kumar G."/>
            <person name="Kallscheuer N."/>
            <person name="Kashif M."/>
            <person name="Ahamad S."/>
            <person name="Jagadeeshwari U."/>
            <person name="Pannikurungottu S."/>
            <person name="Haufschild T."/>
            <person name="Kabuu M."/>
            <person name="Sasikala C."/>
            <person name="Jogler C."/>
            <person name="Ramana C."/>
        </authorList>
    </citation>
    <scope>NUCLEOTIDE SEQUENCE [LARGE SCALE GENOMIC DNA]</scope>
    <source>
        <strain evidence="4">JC673</strain>
    </source>
</reference>
<evidence type="ECO:0000256" key="2">
    <source>
        <dbReference type="SAM" id="Phobius"/>
    </source>
</evidence>
<dbReference type="Proteomes" id="UP001272242">
    <property type="component" value="Unassembled WGS sequence"/>
</dbReference>
<keyword evidence="4" id="KW-1185">Reference proteome</keyword>
<dbReference type="EMBL" id="JAXBLV010000244">
    <property type="protein sequence ID" value="MDY3563607.1"/>
    <property type="molecule type" value="Genomic_DNA"/>
</dbReference>
<gene>
    <name evidence="3" type="ORF">R5W23_005221</name>
</gene>
<evidence type="ECO:0000313" key="4">
    <source>
        <dbReference type="Proteomes" id="UP001272242"/>
    </source>
</evidence>
<comment type="caution">
    <text evidence="3">The sequence shown here is derived from an EMBL/GenBank/DDBJ whole genome shotgun (WGS) entry which is preliminary data.</text>
</comment>
<feature type="coiled-coil region" evidence="1">
    <location>
        <begin position="37"/>
        <end position="64"/>
    </location>
</feature>
<name>A0ABU5FA04_9BACT</name>